<protein>
    <submittedName>
        <fullName evidence="1">Uncharacterized protein</fullName>
    </submittedName>
</protein>
<reference evidence="1" key="1">
    <citation type="submission" date="2021-01" db="EMBL/GenBank/DDBJ databases">
        <authorList>
            <person name="Corre E."/>
            <person name="Pelletier E."/>
            <person name="Niang G."/>
            <person name="Scheremetjew M."/>
            <person name="Finn R."/>
            <person name="Kale V."/>
            <person name="Holt S."/>
            <person name="Cochrane G."/>
            <person name="Meng A."/>
            <person name="Brown T."/>
            <person name="Cohen L."/>
        </authorList>
    </citation>
    <scope>NUCLEOTIDE SEQUENCE</scope>
    <source>
        <strain evidence="1">CCMP1795</strain>
    </source>
</reference>
<dbReference type="EMBL" id="HBIT01004037">
    <property type="protein sequence ID" value="CAE0616004.1"/>
    <property type="molecule type" value="Transcribed_RNA"/>
</dbReference>
<dbReference type="AlphaFoldDB" id="A0A7S3UK76"/>
<accession>A0A7S3UK76</accession>
<gene>
    <name evidence="1" type="ORF">OMAR00292_LOCUS1880</name>
</gene>
<sequence>MVSEDPDAGGNEIVALFHGEDGDPTDGVASQHAGLFVNHKVQQWELDVGGESLLFQQTPGDLRHAGVTGCVVWNGAVVLAAALEKFQEEGLLDWSETAFKAITNCSVTGSL</sequence>
<proteinExistence type="predicted"/>
<name>A0A7S3UK76_OXYMA</name>
<evidence type="ECO:0000313" key="1">
    <source>
        <dbReference type="EMBL" id="CAE0616004.1"/>
    </source>
</evidence>
<organism evidence="1">
    <name type="scientific">Oxyrrhis marina</name>
    <name type="common">Dinoflagellate</name>
    <dbReference type="NCBI Taxonomy" id="2969"/>
    <lineage>
        <taxon>Eukaryota</taxon>
        <taxon>Sar</taxon>
        <taxon>Alveolata</taxon>
        <taxon>Dinophyceae</taxon>
        <taxon>Oxyrrhinales</taxon>
        <taxon>Oxyrrhinaceae</taxon>
        <taxon>Oxyrrhis</taxon>
    </lineage>
</organism>